<dbReference type="EMBL" id="BOPL01000005">
    <property type="protein sequence ID" value="GIK03225.1"/>
    <property type="molecule type" value="Genomic_DNA"/>
</dbReference>
<name>A0A9P3BVW2_ASPVI</name>
<protein>
    <submittedName>
        <fullName evidence="1">Uncharacterized protein</fullName>
    </submittedName>
</protein>
<accession>A0A9P3BVW2</accession>
<proteinExistence type="predicted"/>
<keyword evidence="2" id="KW-1185">Reference proteome</keyword>
<sequence>MPHENRIARNRLNFLWKQLVDEKRLSTWDNVVSDIGLAEYDITRQGYDFENLDDESSNLGQTPPILFVPLPLAELRAHPIAPECLEHMKYSEYDPDDSTWSTPRHCAHNTATYLDHCMSGFRPSLAEKNTCTDFICSEFMERENLEPLCPPNPFWFGWGLDGPEWQTISATSPGQVDGQDVYANLTLQTVHSFYGVEGAMHYHELVVIISAMRNRARQFKVDDMDMDDDDEMRELEDTITEKEWDEYDRVFPKEARFPVLMTSYFGPQHGRVFYACMDGQQLIIRQSKIYSFERFESAPIELFTRLLLSRPLADPLLSLP</sequence>
<dbReference type="AlphaFoldDB" id="A0A9P3BVW2"/>
<evidence type="ECO:0000313" key="2">
    <source>
        <dbReference type="Proteomes" id="UP000710440"/>
    </source>
</evidence>
<organism evidence="1 2">
    <name type="scientific">Aspergillus viridinutans</name>
    <dbReference type="NCBI Taxonomy" id="75553"/>
    <lineage>
        <taxon>Eukaryota</taxon>
        <taxon>Fungi</taxon>
        <taxon>Dikarya</taxon>
        <taxon>Ascomycota</taxon>
        <taxon>Pezizomycotina</taxon>
        <taxon>Eurotiomycetes</taxon>
        <taxon>Eurotiomycetidae</taxon>
        <taxon>Eurotiales</taxon>
        <taxon>Aspergillaceae</taxon>
        <taxon>Aspergillus</taxon>
        <taxon>Aspergillus subgen. Fumigati</taxon>
    </lineage>
</organism>
<dbReference type="Proteomes" id="UP000710440">
    <property type="component" value="Unassembled WGS sequence"/>
</dbReference>
<comment type="caution">
    <text evidence="1">The sequence shown here is derived from an EMBL/GenBank/DDBJ whole genome shotgun (WGS) entry which is preliminary data.</text>
</comment>
<dbReference type="GeneID" id="66935276"/>
<dbReference type="RefSeq" id="XP_043126411.1">
    <property type="nucleotide sequence ID" value="XM_043270476.1"/>
</dbReference>
<gene>
    <name evidence="1" type="ORF">Aspvir_007294</name>
</gene>
<reference evidence="1 2" key="1">
    <citation type="submission" date="2021-02" db="EMBL/GenBank/DDBJ databases">
        <title>Pan-genome distribution and transcriptional activeness of fungal secondary metabolism genes in Aspergillus section Fumigati.</title>
        <authorList>
            <person name="Takahashi H."/>
            <person name="Umemura M."/>
            <person name="Ninomiya A."/>
            <person name="Kusuya Y."/>
            <person name="Urayama S."/>
            <person name="Shimizu M."/>
            <person name="Watanabe A."/>
            <person name="Kamei K."/>
            <person name="Yaguchi T."/>
            <person name="Hagiwara D."/>
        </authorList>
    </citation>
    <scope>NUCLEOTIDE SEQUENCE [LARGE SCALE GENOMIC DNA]</scope>
    <source>
        <strain evidence="1 2">IFM 47045</strain>
    </source>
</reference>
<dbReference type="OrthoDB" id="4436899at2759"/>
<evidence type="ECO:0000313" key="1">
    <source>
        <dbReference type="EMBL" id="GIK03225.1"/>
    </source>
</evidence>